<dbReference type="KEGG" id="amob:HG15A2_10210"/>
<name>A0A517MSA0_9BACT</name>
<keyword evidence="4" id="KW-1185">Reference proteome</keyword>
<proteinExistence type="predicted"/>
<dbReference type="RefSeq" id="WP_145058381.1">
    <property type="nucleotide sequence ID" value="NZ_CP036263.1"/>
</dbReference>
<feature type="compositionally biased region" description="Basic and acidic residues" evidence="1">
    <location>
        <begin position="107"/>
        <end position="124"/>
    </location>
</feature>
<feature type="region of interest" description="Disordered" evidence="1">
    <location>
        <begin position="65"/>
        <end position="124"/>
    </location>
</feature>
<feature type="signal peptide" evidence="2">
    <location>
        <begin position="1"/>
        <end position="23"/>
    </location>
</feature>
<accession>A0A517MSA0</accession>
<dbReference type="EMBL" id="CP036263">
    <property type="protein sequence ID" value="QDS97754.1"/>
    <property type="molecule type" value="Genomic_DNA"/>
</dbReference>
<evidence type="ECO:0000256" key="2">
    <source>
        <dbReference type="SAM" id="SignalP"/>
    </source>
</evidence>
<reference evidence="3 4" key="1">
    <citation type="submission" date="2019-02" db="EMBL/GenBank/DDBJ databases">
        <title>Deep-cultivation of Planctomycetes and their phenomic and genomic characterization uncovers novel biology.</title>
        <authorList>
            <person name="Wiegand S."/>
            <person name="Jogler M."/>
            <person name="Boedeker C."/>
            <person name="Pinto D."/>
            <person name="Vollmers J."/>
            <person name="Rivas-Marin E."/>
            <person name="Kohn T."/>
            <person name="Peeters S.H."/>
            <person name="Heuer A."/>
            <person name="Rast P."/>
            <person name="Oberbeckmann S."/>
            <person name="Bunk B."/>
            <person name="Jeske O."/>
            <person name="Meyerdierks A."/>
            <person name="Storesund J.E."/>
            <person name="Kallscheuer N."/>
            <person name="Luecker S."/>
            <person name="Lage O.M."/>
            <person name="Pohl T."/>
            <person name="Merkel B.J."/>
            <person name="Hornburger P."/>
            <person name="Mueller R.-W."/>
            <person name="Bruemmer F."/>
            <person name="Labrenz M."/>
            <person name="Spormann A.M."/>
            <person name="Op den Camp H."/>
            <person name="Overmann J."/>
            <person name="Amann R."/>
            <person name="Jetten M.S.M."/>
            <person name="Mascher T."/>
            <person name="Medema M.H."/>
            <person name="Devos D.P."/>
            <person name="Kaster A.-K."/>
            <person name="Ovreas L."/>
            <person name="Rohde M."/>
            <person name="Galperin M.Y."/>
            <person name="Jogler C."/>
        </authorList>
    </citation>
    <scope>NUCLEOTIDE SEQUENCE [LARGE SCALE GENOMIC DNA]</scope>
    <source>
        <strain evidence="3 4">HG15A2</strain>
    </source>
</reference>
<sequence precursor="true">MLKAPYSRLSCLALLLACFPLLVGCGQTPGLSTADLDKYRTSFTLTEEPTGAQSVLDVREMLTGETSEDAHEGHDHGEEAHHEDNDESHHEDHDESHHEDSEDDDPSDHSGHAHEGHAHEGHAEGEATPQEVVLVGSVGGVANPWQETEPAFPFSEKHAVLYVVDSAELLELDAHAHNHAPGEECAFCAAHAGDQSKLLARVEFNNEDGKLLSVGSRKLFDLKEKETVVIRGKARLVPGGTMIVEADGLYVRR</sequence>
<evidence type="ECO:0000256" key="1">
    <source>
        <dbReference type="SAM" id="MobiDB-lite"/>
    </source>
</evidence>
<dbReference type="Proteomes" id="UP000319852">
    <property type="component" value="Chromosome"/>
</dbReference>
<evidence type="ECO:0000313" key="3">
    <source>
        <dbReference type="EMBL" id="QDS97754.1"/>
    </source>
</evidence>
<evidence type="ECO:0000313" key="4">
    <source>
        <dbReference type="Proteomes" id="UP000319852"/>
    </source>
</evidence>
<gene>
    <name evidence="3" type="ORF">HG15A2_10210</name>
</gene>
<feature type="compositionally biased region" description="Basic and acidic residues" evidence="1">
    <location>
        <begin position="65"/>
        <end position="100"/>
    </location>
</feature>
<dbReference type="OrthoDB" id="291469at2"/>
<dbReference type="PROSITE" id="PS51257">
    <property type="entry name" value="PROKAR_LIPOPROTEIN"/>
    <property type="match status" value="1"/>
</dbReference>
<organism evidence="3 4">
    <name type="scientific">Adhaeretor mobilis</name>
    <dbReference type="NCBI Taxonomy" id="1930276"/>
    <lineage>
        <taxon>Bacteria</taxon>
        <taxon>Pseudomonadati</taxon>
        <taxon>Planctomycetota</taxon>
        <taxon>Planctomycetia</taxon>
        <taxon>Pirellulales</taxon>
        <taxon>Lacipirellulaceae</taxon>
        <taxon>Adhaeretor</taxon>
    </lineage>
</organism>
<protein>
    <submittedName>
        <fullName evidence="3">Uncharacterized protein</fullName>
    </submittedName>
</protein>
<feature type="chain" id="PRO_5022109723" evidence="2">
    <location>
        <begin position="24"/>
        <end position="253"/>
    </location>
</feature>
<keyword evidence="2" id="KW-0732">Signal</keyword>
<dbReference type="AlphaFoldDB" id="A0A517MSA0"/>